<evidence type="ECO:0000256" key="1">
    <source>
        <dbReference type="SAM" id="SignalP"/>
    </source>
</evidence>
<keyword evidence="1" id="KW-0732">Signal</keyword>
<dbReference type="RefSeq" id="WP_225005168.1">
    <property type="nucleotide sequence ID" value="NZ_CP086136.1"/>
</dbReference>
<feature type="chain" id="PRO_5040755373" evidence="1">
    <location>
        <begin position="19"/>
        <end position="71"/>
    </location>
</feature>
<sequence>MMRSILALVLLISTCASAAAAPAHHARPRHHVVAHLPEDAPVPPGWYKFPGWPPIPPSENRNLDPSNFGGG</sequence>
<proteinExistence type="predicted"/>
<evidence type="ECO:0000313" key="2">
    <source>
        <dbReference type="EMBL" id="UEM08645.1"/>
    </source>
</evidence>
<dbReference type="KEGG" id="bban:J4G43_028215"/>
<dbReference type="EMBL" id="CP086136">
    <property type="protein sequence ID" value="UEM08645.1"/>
    <property type="molecule type" value="Genomic_DNA"/>
</dbReference>
<feature type="signal peptide" evidence="1">
    <location>
        <begin position="1"/>
        <end position="18"/>
    </location>
</feature>
<evidence type="ECO:0000313" key="3">
    <source>
        <dbReference type="Proteomes" id="UP000664702"/>
    </source>
</evidence>
<dbReference type="AlphaFoldDB" id="A0A9X9XLV1"/>
<protein>
    <submittedName>
        <fullName evidence="2">Uncharacterized protein</fullName>
    </submittedName>
</protein>
<name>A0A9X9XLV1_9BRAD</name>
<dbReference type="Proteomes" id="UP000664702">
    <property type="component" value="Chromosome"/>
</dbReference>
<gene>
    <name evidence="2" type="ORF">J4G43_028215</name>
</gene>
<accession>A0A9X9XLV1</accession>
<organism evidence="2 3">
    <name type="scientific">Bradyrhizobium barranii subsp. barranii</name>
    <dbReference type="NCBI Taxonomy" id="2823807"/>
    <lineage>
        <taxon>Bacteria</taxon>
        <taxon>Pseudomonadati</taxon>
        <taxon>Pseudomonadota</taxon>
        <taxon>Alphaproteobacteria</taxon>
        <taxon>Hyphomicrobiales</taxon>
        <taxon>Nitrobacteraceae</taxon>
        <taxon>Bradyrhizobium</taxon>
        <taxon>Bradyrhizobium barranii</taxon>
    </lineage>
</organism>
<reference evidence="2 3" key="1">
    <citation type="journal article" date="2022" name="Int. J. Syst. Evol. Microbiol.">
        <title>Strains of Bradyrhizobium barranii sp. nov. associated with legumes native to Canada are symbionts of soybeans and belong to different subspecies (subsp. barranii subsp. nov. and subsp. apii subsp. nov.) and symbiovars (sv. glycinearum and sv. septentrionale).</title>
        <authorList>
            <person name="Bromfield E.S.P."/>
            <person name="Cloutier S."/>
            <person name="Wasai-Hara S."/>
            <person name="Minamisawa K."/>
        </authorList>
    </citation>
    <scope>NUCLEOTIDE SEQUENCE [LARGE SCALE GENOMIC DNA]</scope>
    <source>
        <strain evidence="2 3">144S4</strain>
    </source>
</reference>